<protein>
    <submittedName>
        <fullName evidence="2">Uncharacterized protein</fullName>
    </submittedName>
</protein>
<dbReference type="Proteomes" id="UP000314294">
    <property type="component" value="Unassembled WGS sequence"/>
</dbReference>
<sequence>MISPGNCSTTAAARCCAPVSPAAPLHDGRLRSLEQSQWLPAVSDGRNEEFSGRLRVSPGGEGQRSKGKRRKRGRNTIKMSCTPTDQSLPTSHVQPLTWLPDKWRLEERRRKELISGIKIIALKI</sequence>
<evidence type="ECO:0000313" key="2">
    <source>
        <dbReference type="EMBL" id="TNN75367.1"/>
    </source>
</evidence>
<accession>A0A4Z2IBL2</accession>
<feature type="compositionally biased region" description="Polar residues" evidence="1">
    <location>
        <begin position="77"/>
        <end position="93"/>
    </location>
</feature>
<proteinExistence type="predicted"/>
<feature type="compositionally biased region" description="Basic residues" evidence="1">
    <location>
        <begin position="65"/>
        <end position="75"/>
    </location>
</feature>
<gene>
    <name evidence="2" type="ORF">EYF80_014414</name>
</gene>
<name>A0A4Z2IBL2_9TELE</name>
<dbReference type="EMBL" id="SRLO01000104">
    <property type="protein sequence ID" value="TNN75367.1"/>
    <property type="molecule type" value="Genomic_DNA"/>
</dbReference>
<dbReference type="AlphaFoldDB" id="A0A4Z2IBL2"/>
<reference evidence="2 3" key="1">
    <citation type="submission" date="2019-03" db="EMBL/GenBank/DDBJ databases">
        <title>First draft genome of Liparis tanakae, snailfish: a comprehensive survey of snailfish specific genes.</title>
        <authorList>
            <person name="Kim W."/>
            <person name="Song I."/>
            <person name="Jeong J.-H."/>
            <person name="Kim D."/>
            <person name="Kim S."/>
            <person name="Ryu S."/>
            <person name="Song J.Y."/>
            <person name="Lee S.K."/>
        </authorList>
    </citation>
    <scope>NUCLEOTIDE SEQUENCE [LARGE SCALE GENOMIC DNA]</scope>
    <source>
        <tissue evidence="2">Muscle</tissue>
    </source>
</reference>
<organism evidence="2 3">
    <name type="scientific">Liparis tanakae</name>
    <name type="common">Tanaka's snailfish</name>
    <dbReference type="NCBI Taxonomy" id="230148"/>
    <lineage>
        <taxon>Eukaryota</taxon>
        <taxon>Metazoa</taxon>
        <taxon>Chordata</taxon>
        <taxon>Craniata</taxon>
        <taxon>Vertebrata</taxon>
        <taxon>Euteleostomi</taxon>
        <taxon>Actinopterygii</taxon>
        <taxon>Neopterygii</taxon>
        <taxon>Teleostei</taxon>
        <taxon>Neoteleostei</taxon>
        <taxon>Acanthomorphata</taxon>
        <taxon>Eupercaria</taxon>
        <taxon>Perciformes</taxon>
        <taxon>Cottioidei</taxon>
        <taxon>Cottales</taxon>
        <taxon>Liparidae</taxon>
        <taxon>Liparis</taxon>
    </lineage>
</organism>
<feature type="region of interest" description="Disordered" evidence="1">
    <location>
        <begin position="41"/>
        <end position="93"/>
    </location>
</feature>
<keyword evidence="3" id="KW-1185">Reference proteome</keyword>
<evidence type="ECO:0000256" key="1">
    <source>
        <dbReference type="SAM" id="MobiDB-lite"/>
    </source>
</evidence>
<evidence type="ECO:0000313" key="3">
    <source>
        <dbReference type="Proteomes" id="UP000314294"/>
    </source>
</evidence>
<comment type="caution">
    <text evidence="2">The sequence shown here is derived from an EMBL/GenBank/DDBJ whole genome shotgun (WGS) entry which is preliminary data.</text>
</comment>